<gene>
    <name evidence="2" type="ORF">ACFQQG_07575</name>
</gene>
<proteinExistence type="predicted"/>
<dbReference type="EMBL" id="JBHSZI010000001">
    <property type="protein sequence ID" value="MFC7058055.1"/>
    <property type="molecule type" value="Genomic_DNA"/>
</dbReference>
<name>A0ABD5VXU2_9EURY</name>
<feature type="transmembrane region" description="Helical" evidence="1">
    <location>
        <begin position="36"/>
        <end position="56"/>
    </location>
</feature>
<dbReference type="Proteomes" id="UP001596445">
    <property type="component" value="Unassembled WGS sequence"/>
</dbReference>
<reference evidence="2 3" key="1">
    <citation type="journal article" date="2019" name="Int. J. Syst. Evol. Microbiol.">
        <title>The Global Catalogue of Microorganisms (GCM) 10K type strain sequencing project: providing services to taxonomists for standard genome sequencing and annotation.</title>
        <authorList>
            <consortium name="The Broad Institute Genomics Platform"/>
            <consortium name="The Broad Institute Genome Sequencing Center for Infectious Disease"/>
            <person name="Wu L."/>
            <person name="Ma J."/>
        </authorList>
    </citation>
    <scope>NUCLEOTIDE SEQUENCE [LARGE SCALE GENOMIC DNA]</scope>
    <source>
        <strain evidence="2 3">JCM 30072</strain>
    </source>
</reference>
<accession>A0ABD5VXU2</accession>
<keyword evidence="1" id="KW-1133">Transmembrane helix</keyword>
<evidence type="ECO:0000256" key="1">
    <source>
        <dbReference type="SAM" id="Phobius"/>
    </source>
</evidence>
<evidence type="ECO:0000313" key="3">
    <source>
        <dbReference type="Proteomes" id="UP001596445"/>
    </source>
</evidence>
<keyword evidence="1" id="KW-0472">Membrane</keyword>
<keyword evidence="3" id="KW-1185">Reference proteome</keyword>
<evidence type="ECO:0000313" key="2">
    <source>
        <dbReference type="EMBL" id="MFC7058055.1"/>
    </source>
</evidence>
<comment type="caution">
    <text evidence="2">The sequence shown here is derived from an EMBL/GenBank/DDBJ whole genome shotgun (WGS) entry which is preliminary data.</text>
</comment>
<dbReference type="AlphaFoldDB" id="A0ABD5VXU2"/>
<protein>
    <submittedName>
        <fullName evidence="2">Zinc ribbon domain-containing protein</fullName>
    </submittedName>
</protein>
<sequence>MADCPACGTETAAGTKRCPNCGETVVTGRVLAVPDVAAGVAAGAVAFVLGFVATAVGSNAEESRETVENLFGENGPLGVGIAEFLPEWYKVLSWEFLENTIIEY</sequence>
<dbReference type="RefSeq" id="WP_267163860.1">
    <property type="nucleotide sequence ID" value="NZ_CP112972.1"/>
</dbReference>
<organism evidence="2 3">
    <name type="scientific">Halovenus salina</name>
    <dbReference type="NCBI Taxonomy" id="1510225"/>
    <lineage>
        <taxon>Archaea</taxon>
        <taxon>Methanobacteriati</taxon>
        <taxon>Methanobacteriota</taxon>
        <taxon>Stenosarchaea group</taxon>
        <taxon>Halobacteria</taxon>
        <taxon>Halobacteriales</taxon>
        <taxon>Haloarculaceae</taxon>
        <taxon>Halovenus</taxon>
    </lineage>
</organism>
<dbReference type="GeneID" id="76630013"/>
<keyword evidence="1" id="KW-0812">Transmembrane</keyword>